<feature type="DNA-binding region" description="H-T-H motif" evidence="6">
    <location>
        <begin position="38"/>
        <end position="57"/>
    </location>
</feature>
<evidence type="ECO:0000256" key="6">
    <source>
        <dbReference type="PROSITE-ProRule" id="PRU00335"/>
    </source>
</evidence>
<dbReference type="Gene3D" id="1.10.10.60">
    <property type="entry name" value="Homeodomain-like"/>
    <property type="match status" value="1"/>
</dbReference>
<evidence type="ECO:0000313" key="9">
    <source>
        <dbReference type="Proteomes" id="UP001209535"/>
    </source>
</evidence>
<feature type="domain" description="HTH tetR-type" evidence="7">
    <location>
        <begin position="15"/>
        <end position="75"/>
    </location>
</feature>
<dbReference type="InterPro" id="IPR050109">
    <property type="entry name" value="HTH-type_TetR-like_transc_reg"/>
</dbReference>
<proteinExistence type="predicted"/>
<evidence type="ECO:0000256" key="4">
    <source>
        <dbReference type="ARBA" id="ARBA00023125"/>
    </source>
</evidence>
<protein>
    <submittedName>
        <fullName evidence="8">TetR/AcrR family transcriptional regulator</fullName>
    </submittedName>
</protein>
<keyword evidence="2" id="KW-0678">Repressor</keyword>
<dbReference type="PANTHER" id="PTHR30055:SF151">
    <property type="entry name" value="TRANSCRIPTIONAL REGULATORY PROTEIN"/>
    <property type="match status" value="1"/>
</dbReference>
<evidence type="ECO:0000313" key="8">
    <source>
        <dbReference type="EMBL" id="MCU9847340.1"/>
    </source>
</evidence>
<keyword evidence="3" id="KW-0805">Transcription regulation</keyword>
<dbReference type="Proteomes" id="UP001209535">
    <property type="component" value="Unassembled WGS sequence"/>
</dbReference>
<sequence>MTEPTAKKPRGKRQPLSAERIAEEAMKLIDEAGLDGFSFRNLAARLGCQAMSLYHYYPSKAHLFEALIDLCIAETPLPDPGLNWRDRIYEIGQAYRRTALRHPGFFLYFVTFRMNNASGLRHIDGIVRVFEASGLDTEACARHFRTIGYYLMGAGIDEALGYAHGPSAVEPVPPDEARAAYPAIMAVGRYFGAEHHKAMYDHGLNVLLDRMEEEAEAQHRTRARE</sequence>
<gene>
    <name evidence="8" type="ORF">OEZ60_04920</name>
</gene>
<evidence type="ECO:0000259" key="7">
    <source>
        <dbReference type="PROSITE" id="PS50977"/>
    </source>
</evidence>
<evidence type="ECO:0000256" key="5">
    <source>
        <dbReference type="ARBA" id="ARBA00023163"/>
    </source>
</evidence>
<dbReference type="InterPro" id="IPR003012">
    <property type="entry name" value="Tet_transcr_reg_TetR"/>
</dbReference>
<comment type="function">
    <text evidence="1">TetR is the repressor of the tetracycline resistance element; its N-terminal region forms a helix-turn-helix structure and binds DNA. Binding of tetracycline to TetR reduces the repressor affinity for the tetracycline resistance gene (tetA) promoter operator sites.</text>
</comment>
<reference evidence="8 9" key="1">
    <citation type="submission" date="2022-10" db="EMBL/GenBank/DDBJ databases">
        <title>Defluviimonas sp. nov., isolated from ocean surface sediments.</title>
        <authorList>
            <person name="He W."/>
            <person name="Wang L."/>
            <person name="Zhang D.-F."/>
        </authorList>
    </citation>
    <scope>NUCLEOTIDE SEQUENCE [LARGE SCALE GENOMIC DNA]</scope>
    <source>
        <strain evidence="8 9">WL0024</strain>
    </source>
</reference>
<dbReference type="EMBL" id="JAOVQO010000004">
    <property type="protein sequence ID" value="MCU9847340.1"/>
    <property type="molecule type" value="Genomic_DNA"/>
</dbReference>
<dbReference type="PROSITE" id="PS50977">
    <property type="entry name" value="HTH_TETR_2"/>
    <property type="match status" value="1"/>
</dbReference>
<dbReference type="InterPro" id="IPR036271">
    <property type="entry name" value="Tet_transcr_reg_TetR-rel_C_sf"/>
</dbReference>
<dbReference type="Gene3D" id="1.10.357.10">
    <property type="entry name" value="Tetracycline Repressor, domain 2"/>
    <property type="match status" value="1"/>
</dbReference>
<comment type="caution">
    <text evidence="8">The sequence shown here is derived from an EMBL/GenBank/DDBJ whole genome shotgun (WGS) entry which is preliminary data.</text>
</comment>
<name>A0ABT2X0Y4_9RHOB</name>
<dbReference type="SUPFAM" id="SSF48498">
    <property type="entry name" value="Tetracyclin repressor-like, C-terminal domain"/>
    <property type="match status" value="1"/>
</dbReference>
<keyword evidence="5" id="KW-0804">Transcription</keyword>
<keyword evidence="9" id="KW-1185">Reference proteome</keyword>
<keyword evidence="4 6" id="KW-0238">DNA-binding</keyword>
<evidence type="ECO:0000256" key="3">
    <source>
        <dbReference type="ARBA" id="ARBA00023015"/>
    </source>
</evidence>
<dbReference type="RefSeq" id="WP_263333810.1">
    <property type="nucleotide sequence ID" value="NZ_JAOVQO010000004.1"/>
</dbReference>
<organism evidence="8 9">
    <name type="scientific">Albidovulum salinarum</name>
    <dbReference type="NCBI Taxonomy" id="2984153"/>
    <lineage>
        <taxon>Bacteria</taxon>
        <taxon>Pseudomonadati</taxon>
        <taxon>Pseudomonadota</taxon>
        <taxon>Alphaproteobacteria</taxon>
        <taxon>Rhodobacterales</taxon>
        <taxon>Paracoccaceae</taxon>
        <taxon>Albidovulum</taxon>
    </lineage>
</organism>
<dbReference type="InterPro" id="IPR004111">
    <property type="entry name" value="Repressor_TetR_C"/>
</dbReference>
<dbReference type="PANTHER" id="PTHR30055">
    <property type="entry name" value="HTH-TYPE TRANSCRIPTIONAL REGULATOR RUTR"/>
    <property type="match status" value="1"/>
</dbReference>
<evidence type="ECO:0000256" key="2">
    <source>
        <dbReference type="ARBA" id="ARBA00022491"/>
    </source>
</evidence>
<evidence type="ECO:0000256" key="1">
    <source>
        <dbReference type="ARBA" id="ARBA00002856"/>
    </source>
</evidence>
<dbReference type="Pfam" id="PF02909">
    <property type="entry name" value="TetR_C_1"/>
    <property type="match status" value="1"/>
</dbReference>
<accession>A0ABT2X0Y4</accession>
<dbReference type="InterPro" id="IPR001647">
    <property type="entry name" value="HTH_TetR"/>
</dbReference>
<dbReference type="InterPro" id="IPR009057">
    <property type="entry name" value="Homeodomain-like_sf"/>
</dbReference>
<dbReference type="PRINTS" id="PR00400">
    <property type="entry name" value="TETREPRESSOR"/>
</dbReference>
<dbReference type="SUPFAM" id="SSF46689">
    <property type="entry name" value="Homeodomain-like"/>
    <property type="match status" value="1"/>
</dbReference>
<dbReference type="Pfam" id="PF00440">
    <property type="entry name" value="TetR_N"/>
    <property type="match status" value="1"/>
</dbReference>